<protein>
    <submittedName>
        <fullName evidence="2">Uncharacterized protein</fullName>
    </submittedName>
</protein>
<evidence type="ECO:0000313" key="2">
    <source>
        <dbReference type="EMBL" id="TNN26902.1"/>
    </source>
</evidence>
<proteinExistence type="predicted"/>
<keyword evidence="3" id="KW-1185">Reference proteome</keyword>
<dbReference type="AlphaFoldDB" id="A0A4Z2EF14"/>
<gene>
    <name evidence="2" type="ORF">EYF80_062956</name>
</gene>
<evidence type="ECO:0000313" key="3">
    <source>
        <dbReference type="Proteomes" id="UP000314294"/>
    </source>
</evidence>
<dbReference type="Proteomes" id="UP000314294">
    <property type="component" value="Unassembled WGS sequence"/>
</dbReference>
<evidence type="ECO:0000256" key="1">
    <source>
        <dbReference type="SAM" id="MobiDB-lite"/>
    </source>
</evidence>
<sequence>MKAEQQPGYESPGSTSVGFFWISSREGSRRCGEEPLSSGTPSKDGGLRMTSKAWPDARLFSSITSTSLMTHQPRSTASVWLEDDNPLQGMRCDGEGMTMRWRGNDDEMERMTMRWRGNDDEMERE</sequence>
<comment type="caution">
    <text evidence="2">The sequence shown here is derived from an EMBL/GenBank/DDBJ whole genome shotgun (WGS) entry which is preliminary data.</text>
</comment>
<name>A0A4Z2EF14_9TELE</name>
<feature type="region of interest" description="Disordered" evidence="1">
    <location>
        <begin position="29"/>
        <end position="50"/>
    </location>
</feature>
<accession>A0A4Z2EF14</accession>
<reference evidence="2 3" key="1">
    <citation type="submission" date="2019-03" db="EMBL/GenBank/DDBJ databases">
        <title>First draft genome of Liparis tanakae, snailfish: a comprehensive survey of snailfish specific genes.</title>
        <authorList>
            <person name="Kim W."/>
            <person name="Song I."/>
            <person name="Jeong J.-H."/>
            <person name="Kim D."/>
            <person name="Kim S."/>
            <person name="Ryu S."/>
            <person name="Song J.Y."/>
            <person name="Lee S.K."/>
        </authorList>
    </citation>
    <scope>NUCLEOTIDE SEQUENCE [LARGE SCALE GENOMIC DNA]</scope>
    <source>
        <tissue evidence="2">Muscle</tissue>
    </source>
</reference>
<organism evidence="2 3">
    <name type="scientific">Liparis tanakae</name>
    <name type="common">Tanaka's snailfish</name>
    <dbReference type="NCBI Taxonomy" id="230148"/>
    <lineage>
        <taxon>Eukaryota</taxon>
        <taxon>Metazoa</taxon>
        <taxon>Chordata</taxon>
        <taxon>Craniata</taxon>
        <taxon>Vertebrata</taxon>
        <taxon>Euteleostomi</taxon>
        <taxon>Actinopterygii</taxon>
        <taxon>Neopterygii</taxon>
        <taxon>Teleostei</taxon>
        <taxon>Neoteleostei</taxon>
        <taxon>Acanthomorphata</taxon>
        <taxon>Eupercaria</taxon>
        <taxon>Perciformes</taxon>
        <taxon>Cottioidei</taxon>
        <taxon>Cottales</taxon>
        <taxon>Liparidae</taxon>
        <taxon>Liparis</taxon>
    </lineage>
</organism>
<dbReference type="EMBL" id="SRLO01009289">
    <property type="protein sequence ID" value="TNN26902.1"/>
    <property type="molecule type" value="Genomic_DNA"/>
</dbReference>